<dbReference type="EMBL" id="AEJF01000123">
    <property type="protein sequence ID" value="KLU24518.1"/>
    <property type="molecule type" value="Genomic_DNA"/>
</dbReference>
<dbReference type="SUPFAM" id="SSF46785">
    <property type="entry name" value="Winged helix' DNA-binding domain"/>
    <property type="match status" value="1"/>
</dbReference>
<dbReference type="Proteomes" id="UP000035963">
    <property type="component" value="Unassembled WGS sequence"/>
</dbReference>
<dbReference type="PRINTS" id="PR00598">
    <property type="entry name" value="HTHMARR"/>
</dbReference>
<keyword evidence="3" id="KW-0804">Transcription</keyword>
<dbReference type="RefSeq" id="WP_047848351.1">
    <property type="nucleotide sequence ID" value="NZ_AEJF01000123.1"/>
</dbReference>
<feature type="domain" description="HTH marR-type" evidence="4">
    <location>
        <begin position="13"/>
        <end position="141"/>
    </location>
</feature>
<keyword evidence="6" id="KW-1185">Reference proteome</keyword>
<evidence type="ECO:0000256" key="2">
    <source>
        <dbReference type="ARBA" id="ARBA00023125"/>
    </source>
</evidence>
<dbReference type="AlphaFoldDB" id="A0A0J1FX63"/>
<dbReference type="PATRIC" id="fig|908627.4.peg.4402"/>
<dbReference type="GO" id="GO:0003677">
    <property type="term" value="F:DNA binding"/>
    <property type="evidence" value="ECO:0007669"/>
    <property type="project" value="UniProtKB-KW"/>
</dbReference>
<dbReference type="Pfam" id="PF01047">
    <property type="entry name" value="MarR"/>
    <property type="match status" value="1"/>
</dbReference>
<dbReference type="PROSITE" id="PS01117">
    <property type="entry name" value="HTH_MARR_1"/>
    <property type="match status" value="1"/>
</dbReference>
<dbReference type="InterPro" id="IPR036388">
    <property type="entry name" value="WH-like_DNA-bd_sf"/>
</dbReference>
<dbReference type="PROSITE" id="PS50995">
    <property type="entry name" value="HTH_MARR_2"/>
    <property type="match status" value="1"/>
</dbReference>
<name>A0A0J1FX63_9BURK</name>
<keyword evidence="2" id="KW-0238">DNA-binding</keyword>
<dbReference type="InterPro" id="IPR052526">
    <property type="entry name" value="HTH-type_Bedaq_tolerance"/>
</dbReference>
<dbReference type="InterPro" id="IPR023187">
    <property type="entry name" value="Tscrpt_reg_MarR-type_CS"/>
</dbReference>
<evidence type="ECO:0000256" key="3">
    <source>
        <dbReference type="ARBA" id="ARBA00023163"/>
    </source>
</evidence>
<organism evidence="5 6">
    <name type="scientific">Caballeronia mineralivorans PML1(12)</name>
    <dbReference type="NCBI Taxonomy" id="908627"/>
    <lineage>
        <taxon>Bacteria</taxon>
        <taxon>Pseudomonadati</taxon>
        <taxon>Pseudomonadota</taxon>
        <taxon>Betaproteobacteria</taxon>
        <taxon>Burkholderiales</taxon>
        <taxon>Burkholderiaceae</taxon>
        <taxon>Caballeronia</taxon>
    </lineage>
</organism>
<dbReference type="PANTHER" id="PTHR39515">
    <property type="entry name" value="CONSERVED PROTEIN"/>
    <property type="match status" value="1"/>
</dbReference>
<dbReference type="InterPro" id="IPR036390">
    <property type="entry name" value="WH_DNA-bd_sf"/>
</dbReference>
<evidence type="ECO:0000256" key="1">
    <source>
        <dbReference type="ARBA" id="ARBA00023015"/>
    </source>
</evidence>
<sequence length="147" mass="16232">MQRKRPNVLETAAEDLRLAMAVLTRRLRAESNKHELSWSQLAVTARLEMAGPSTTAELARAEAVKPQSMGATLGVLEEAGLVERSADSTDGRRVIFTLTEEGRKTRAEASAAKRKWLAETLKDLDLDEQHTMLAAIKIIKRLAASHE</sequence>
<reference evidence="5 6" key="1">
    <citation type="journal article" date="2015" name="Genome Announc.">
        <title>Draft Genome Sequence of Burkholderia sp. Strain PML1(12), an Ectomycorrhizosphere-Inhabiting Bacterium with Effective Mineral-Weathering Ability.</title>
        <authorList>
            <person name="Uroz S."/>
            <person name="Oger P."/>
        </authorList>
    </citation>
    <scope>NUCLEOTIDE SEQUENCE [LARGE SCALE GENOMIC DNA]</scope>
    <source>
        <strain evidence="6">PML1(12)</strain>
    </source>
</reference>
<dbReference type="OrthoDB" id="3215377at2"/>
<evidence type="ECO:0000313" key="6">
    <source>
        <dbReference type="Proteomes" id="UP000035963"/>
    </source>
</evidence>
<dbReference type="PANTHER" id="PTHR39515:SF2">
    <property type="entry name" value="HTH-TYPE TRANSCRIPTIONAL REGULATOR RV0880"/>
    <property type="match status" value="1"/>
</dbReference>
<dbReference type="Gene3D" id="1.10.10.10">
    <property type="entry name" value="Winged helix-like DNA-binding domain superfamily/Winged helix DNA-binding domain"/>
    <property type="match status" value="1"/>
</dbReference>
<protein>
    <submittedName>
        <fullName evidence="5">MarR family transcriptional regulator</fullName>
    </submittedName>
</protein>
<keyword evidence="1" id="KW-0805">Transcription regulation</keyword>
<gene>
    <name evidence="5" type="ORF">EOS_19645</name>
</gene>
<accession>A0A0J1FX63</accession>
<proteinExistence type="predicted"/>
<dbReference type="SMART" id="SM00347">
    <property type="entry name" value="HTH_MARR"/>
    <property type="match status" value="1"/>
</dbReference>
<dbReference type="GO" id="GO:0003700">
    <property type="term" value="F:DNA-binding transcription factor activity"/>
    <property type="evidence" value="ECO:0007669"/>
    <property type="project" value="InterPro"/>
</dbReference>
<evidence type="ECO:0000259" key="4">
    <source>
        <dbReference type="PROSITE" id="PS50995"/>
    </source>
</evidence>
<comment type="caution">
    <text evidence="5">The sequence shown here is derived from an EMBL/GenBank/DDBJ whole genome shotgun (WGS) entry which is preliminary data.</text>
</comment>
<dbReference type="InterPro" id="IPR000835">
    <property type="entry name" value="HTH_MarR-typ"/>
</dbReference>
<evidence type="ECO:0000313" key="5">
    <source>
        <dbReference type="EMBL" id="KLU24518.1"/>
    </source>
</evidence>